<evidence type="ECO:0000313" key="2">
    <source>
        <dbReference type="EMBL" id="KAA8518331.1"/>
    </source>
</evidence>
<dbReference type="Proteomes" id="UP000325577">
    <property type="component" value="Linkage Group LG7"/>
</dbReference>
<evidence type="ECO:0000313" key="3">
    <source>
        <dbReference type="Proteomes" id="UP000325577"/>
    </source>
</evidence>
<organism evidence="2 3">
    <name type="scientific">Nyssa sinensis</name>
    <dbReference type="NCBI Taxonomy" id="561372"/>
    <lineage>
        <taxon>Eukaryota</taxon>
        <taxon>Viridiplantae</taxon>
        <taxon>Streptophyta</taxon>
        <taxon>Embryophyta</taxon>
        <taxon>Tracheophyta</taxon>
        <taxon>Spermatophyta</taxon>
        <taxon>Magnoliopsida</taxon>
        <taxon>eudicotyledons</taxon>
        <taxon>Gunneridae</taxon>
        <taxon>Pentapetalae</taxon>
        <taxon>asterids</taxon>
        <taxon>Cornales</taxon>
        <taxon>Nyssaceae</taxon>
        <taxon>Nyssa</taxon>
    </lineage>
</organism>
<accession>A0A5J4ZMM7</accession>
<evidence type="ECO:0000256" key="1">
    <source>
        <dbReference type="SAM" id="MobiDB-lite"/>
    </source>
</evidence>
<dbReference type="EMBL" id="CM018050">
    <property type="protein sequence ID" value="KAA8518331.1"/>
    <property type="molecule type" value="Genomic_DNA"/>
</dbReference>
<dbReference type="AlphaFoldDB" id="A0A5J4ZMM7"/>
<reference evidence="2 3" key="1">
    <citation type="submission" date="2019-09" db="EMBL/GenBank/DDBJ databases">
        <title>A chromosome-level genome assembly of the Chinese tupelo Nyssa sinensis.</title>
        <authorList>
            <person name="Yang X."/>
            <person name="Kang M."/>
            <person name="Yang Y."/>
            <person name="Xiong H."/>
            <person name="Wang M."/>
            <person name="Zhang Z."/>
            <person name="Wang Z."/>
            <person name="Wu H."/>
            <person name="Ma T."/>
            <person name="Liu J."/>
            <person name="Xi Z."/>
        </authorList>
    </citation>
    <scope>NUCLEOTIDE SEQUENCE [LARGE SCALE GENOMIC DNA]</scope>
    <source>
        <strain evidence="2">J267</strain>
        <tissue evidence="2">Leaf</tissue>
    </source>
</reference>
<gene>
    <name evidence="2" type="ORF">F0562_015786</name>
</gene>
<protein>
    <submittedName>
        <fullName evidence="2">Uncharacterized protein</fullName>
    </submittedName>
</protein>
<feature type="region of interest" description="Disordered" evidence="1">
    <location>
        <begin position="37"/>
        <end position="63"/>
    </location>
</feature>
<sequence length="96" mass="10805">MISSMAQALVGSFMPKTFLMPISRPYQLRKIIMFSTNKRPPIKPGHRDPPGQTNNVPTPKDGKIMENRVGLESTREDNKRIKGDDGSVVRIEAMDH</sequence>
<name>A0A5J4ZMM7_9ASTE</name>
<proteinExistence type="predicted"/>
<keyword evidence="3" id="KW-1185">Reference proteome</keyword>